<accession>A0A662ZBL1</accession>
<dbReference type="Proteomes" id="UP000243374">
    <property type="component" value="Unassembled WGS sequence"/>
</dbReference>
<evidence type="ECO:0000313" key="1">
    <source>
        <dbReference type="EMBL" id="SFK34396.1"/>
    </source>
</evidence>
<dbReference type="RefSeq" id="WP_074841422.1">
    <property type="nucleotide sequence ID" value="NZ_CP047056.1"/>
</dbReference>
<organism evidence="1 2">
    <name type="scientific">Succinivibrio dextrinosolvens</name>
    <dbReference type="NCBI Taxonomy" id="83771"/>
    <lineage>
        <taxon>Bacteria</taxon>
        <taxon>Pseudomonadati</taxon>
        <taxon>Pseudomonadota</taxon>
        <taxon>Gammaproteobacteria</taxon>
        <taxon>Aeromonadales</taxon>
        <taxon>Succinivibrionaceae</taxon>
        <taxon>Succinivibrio</taxon>
    </lineage>
</organism>
<dbReference type="AlphaFoldDB" id="A0A662ZBL1"/>
<name>A0A662ZBL1_9GAMM</name>
<gene>
    <name evidence="1" type="ORF">SAMN04487865_10582</name>
</gene>
<keyword evidence="2" id="KW-1185">Reference proteome</keyword>
<dbReference type="OrthoDB" id="2081419at2"/>
<reference evidence="1 2" key="1">
    <citation type="submission" date="2016-10" db="EMBL/GenBank/DDBJ databases">
        <authorList>
            <person name="Varghese N."/>
            <person name="Submissions S."/>
        </authorList>
    </citation>
    <scope>NUCLEOTIDE SEQUENCE [LARGE SCALE GENOMIC DNA]</scope>
    <source>
        <strain evidence="1 2">22B</strain>
    </source>
</reference>
<evidence type="ECO:0000313" key="2">
    <source>
        <dbReference type="Proteomes" id="UP000243374"/>
    </source>
</evidence>
<sequence>MRFIKQLKSIDYKSAYYDESTRLLIELFELLSYGCGIYVFRSDDPFASIGLSQYNFYKLICEREFIKDFNDVRIDKLLKLATDSVLDRQNLNYFMISKLCENLVDENDIEETLETAINRYNKTKSTPVVRTPFGNEDYTHRNHLEHQIEAVMCLYFLQHKYDEGCKFYWDEMIRNKINGRNQEITFYCLLDRLSFFGGDDLLWTEMYKKYSKGITPRERLKELYIEKMKALK</sequence>
<protein>
    <submittedName>
        <fullName evidence="1">Uncharacterized protein</fullName>
    </submittedName>
</protein>
<proteinExistence type="predicted"/>
<dbReference type="EMBL" id="FOSF01000058">
    <property type="protein sequence ID" value="SFK34396.1"/>
    <property type="molecule type" value="Genomic_DNA"/>
</dbReference>